<gene>
    <name evidence="4" type="primary">100302461</name>
</gene>
<name>C4WWS1_ACYPI</name>
<evidence type="ECO:0000256" key="2">
    <source>
        <dbReference type="SAM" id="SignalP"/>
    </source>
</evidence>
<dbReference type="EMBL" id="AK342233">
    <property type="protein sequence ID" value="BAH72341.1"/>
    <property type="molecule type" value="mRNA"/>
</dbReference>
<accession>C4WWS1</accession>
<evidence type="ECO:0000313" key="3">
    <source>
        <dbReference type="EMBL" id="BAH72341.1"/>
    </source>
</evidence>
<keyword evidence="2" id="KW-0732">Signal</keyword>
<organism evidence="3">
    <name type="scientific">Acyrthosiphon pisum</name>
    <name type="common">Pea aphid</name>
    <dbReference type="NCBI Taxonomy" id="7029"/>
    <lineage>
        <taxon>Eukaryota</taxon>
        <taxon>Metazoa</taxon>
        <taxon>Ecdysozoa</taxon>
        <taxon>Arthropoda</taxon>
        <taxon>Hexapoda</taxon>
        <taxon>Insecta</taxon>
        <taxon>Pterygota</taxon>
        <taxon>Neoptera</taxon>
        <taxon>Paraneoptera</taxon>
        <taxon>Hemiptera</taxon>
        <taxon>Sternorrhyncha</taxon>
        <taxon>Aphidomorpha</taxon>
        <taxon>Aphidoidea</taxon>
        <taxon>Aphididae</taxon>
        <taxon>Macrosiphini</taxon>
        <taxon>Acyrthosiphon</taxon>
    </lineage>
</organism>
<keyword evidence="5" id="KW-1185">Reference proteome</keyword>
<protein>
    <submittedName>
        <fullName evidence="3 4">Uncharacterized protein</fullName>
    </submittedName>
</protein>
<dbReference type="Proteomes" id="UP000007819">
    <property type="component" value="Chromosome A2"/>
</dbReference>
<proteinExistence type="evidence at transcript level"/>
<dbReference type="OrthoDB" id="10498920at2759"/>
<feature type="compositionally biased region" description="Basic and acidic residues" evidence="1">
    <location>
        <begin position="140"/>
        <end position="157"/>
    </location>
</feature>
<dbReference type="AlphaFoldDB" id="C4WWS1"/>
<feature type="signal peptide" evidence="2">
    <location>
        <begin position="1"/>
        <end position="23"/>
    </location>
</feature>
<dbReference type="EnsemblMetazoa" id="NM_001163200.1">
    <property type="protein sequence ID" value="NP_001156672.1"/>
    <property type="gene ID" value="LOC100302461"/>
</dbReference>
<reference evidence="5" key="2">
    <citation type="submission" date="2010-06" db="EMBL/GenBank/DDBJ databases">
        <authorList>
            <person name="Jiang H."/>
            <person name="Abraham K."/>
            <person name="Ali S."/>
            <person name="Alsbrooks S.L."/>
            <person name="Anim B.N."/>
            <person name="Anosike U.S."/>
            <person name="Attaway T."/>
            <person name="Bandaranaike D.P."/>
            <person name="Battles P.K."/>
            <person name="Bell S.N."/>
            <person name="Bell A.V."/>
            <person name="Beltran B."/>
            <person name="Bickham C."/>
            <person name="Bustamante Y."/>
            <person name="Caleb T."/>
            <person name="Canada A."/>
            <person name="Cardenas V."/>
            <person name="Carter K."/>
            <person name="Chacko J."/>
            <person name="Chandrabose M.N."/>
            <person name="Chavez D."/>
            <person name="Chavez A."/>
            <person name="Chen L."/>
            <person name="Chu H.-S."/>
            <person name="Claassen K.J."/>
            <person name="Cockrell R."/>
            <person name="Collins M."/>
            <person name="Cooper J.A."/>
            <person name="Cree A."/>
            <person name="Curry S.M."/>
            <person name="Da Y."/>
            <person name="Dao M.D."/>
            <person name="Das B."/>
            <person name="Davila M.-L."/>
            <person name="Davy-Carroll L."/>
            <person name="Denson S."/>
            <person name="Dinh H."/>
            <person name="Ebong V.E."/>
            <person name="Edwards J.R."/>
            <person name="Egan A."/>
            <person name="El-Daye J."/>
            <person name="Escobedo L."/>
            <person name="Fernandez S."/>
            <person name="Fernando P.R."/>
            <person name="Flagg N."/>
            <person name="Forbes L.D."/>
            <person name="Fowler R.G."/>
            <person name="Fu Q."/>
            <person name="Gabisi R.A."/>
            <person name="Ganer J."/>
            <person name="Garbino Pronczuk A."/>
            <person name="Garcia R.M."/>
            <person name="Garner T."/>
            <person name="Garrett T.E."/>
            <person name="Gonzalez D.A."/>
            <person name="Hamid H."/>
            <person name="Hawkins E.S."/>
            <person name="Hirani K."/>
            <person name="Hogues M.E."/>
            <person name="Hollins B."/>
            <person name="Hsiao C.-H."/>
            <person name="Jabil R."/>
            <person name="James M.L."/>
            <person name="Jhangiani S.N."/>
            <person name="Johnson B."/>
            <person name="Johnson Q."/>
            <person name="Joshi V."/>
            <person name="Kalu J.B."/>
            <person name="Kam C."/>
            <person name="Kashfia A."/>
            <person name="Keebler J."/>
            <person name="Kisamo H."/>
            <person name="Kovar C.L."/>
            <person name="Lago L.A."/>
            <person name="Lai C.-Y."/>
            <person name="Laidlaw J."/>
            <person name="Lara F."/>
            <person name="Le T.-K."/>
            <person name="Lee S.L."/>
            <person name="Legall F.H."/>
            <person name="Lemon S.J."/>
            <person name="Lewis L.R."/>
            <person name="Li B."/>
            <person name="Liu Y."/>
            <person name="Liu Y.-S."/>
            <person name="Lopez J."/>
            <person name="Lozado R.J."/>
            <person name="Lu J."/>
            <person name="Madu R.C."/>
            <person name="Maheshwari M."/>
            <person name="Maheshwari R."/>
            <person name="Malloy K."/>
            <person name="Martinez E."/>
            <person name="Mathew T."/>
            <person name="Mercado I.C."/>
            <person name="Mercado C."/>
            <person name="Meyer B."/>
            <person name="Montgomery K."/>
            <person name="Morgan M.B."/>
            <person name="Munidasa M."/>
            <person name="Nazareth L.V."/>
            <person name="Nelson J."/>
            <person name="Ng B.M."/>
            <person name="Nguyen N.B."/>
            <person name="Nguyen P.Q."/>
            <person name="Nguyen T."/>
            <person name="Obregon M."/>
            <person name="Okwuonu G.O."/>
            <person name="Onwere C.G."/>
            <person name="Orozco G."/>
            <person name="Parra A."/>
            <person name="Patel S."/>
            <person name="Patil S."/>
            <person name="Perez A."/>
            <person name="Perez Y."/>
            <person name="Pham C."/>
            <person name="Primus E.L."/>
            <person name="Pu L.-L."/>
            <person name="Puazo M."/>
            <person name="Qin X."/>
            <person name="Quiroz J.B."/>
            <person name="Reese J."/>
            <person name="Richards S."/>
            <person name="Rives C.M."/>
            <person name="Robberts R."/>
            <person name="Ruiz S.J."/>
            <person name="Ruiz M.J."/>
            <person name="Santibanez J."/>
            <person name="Schneider B.W."/>
            <person name="Sisson I."/>
            <person name="Smith M."/>
            <person name="Sodergren E."/>
            <person name="Song X.-Z."/>
            <person name="Song B.B."/>
            <person name="Summersgill H."/>
            <person name="Thelus R."/>
            <person name="Thornton R.D."/>
            <person name="Trejos Z.Y."/>
            <person name="Usmani K."/>
            <person name="Vattathil S."/>
            <person name="Villasana D."/>
            <person name="Walker D.L."/>
            <person name="Wang S."/>
            <person name="Wang K."/>
            <person name="White C.S."/>
            <person name="Williams A.C."/>
            <person name="Williamson J."/>
            <person name="Wilson K."/>
            <person name="Woghiren I.O."/>
            <person name="Woodworth J.R."/>
            <person name="Worley K.C."/>
            <person name="Wright R.A."/>
            <person name="Wu W."/>
            <person name="Young L."/>
            <person name="Zhang L."/>
            <person name="Zhang J."/>
            <person name="Zhu Y."/>
            <person name="Muzny D.M."/>
            <person name="Weinstock G."/>
            <person name="Gibbs R.A."/>
        </authorList>
    </citation>
    <scope>NUCLEOTIDE SEQUENCE [LARGE SCALE GENOMIC DNA]</scope>
    <source>
        <strain evidence="5">LSR1</strain>
    </source>
</reference>
<reference evidence="4" key="3">
    <citation type="submission" date="2022-06" db="UniProtKB">
        <authorList>
            <consortium name="EnsemblMetazoa"/>
        </authorList>
    </citation>
    <scope>IDENTIFICATION</scope>
</reference>
<sequence length="315" mass="36255">MMSGTSVLVFILSLMSFINNSYLIATVELPSIHDKTFTDYFNNIKTATETAMDKQLTDEEFKMILHGRLLSEDQFDKTLKNYNQYTDTINTNNSYKEIDKELTNFTDETRILKRLASIPGCGDSLKVTVEKYIQLRIDHKKKEQEKSSPSTEPEKTETSSSTEPQKVEVDDEEIIYLKSILPLTSSTGRIRSLLLNTLYGNSHNQIKATANSLRSVWFYLLKKFDPMFGESYISYVIRMIHLKKMPLPIDLIPVFYGNGKLQLFEEFDIWPELNAVFVMYFLFNCPFIPSKASPSQDKPIEGSEPIMKHADESIK</sequence>
<reference evidence="3" key="1">
    <citation type="submission" date="2009-06" db="EMBL/GenBank/DDBJ databases">
        <title>A full-length cDNA resource of the pea aphid, Acyrthosiphon pisum.</title>
        <authorList>
            <person name="Shigenobu S."/>
            <person name="Nakabachi A."/>
            <person name="Richards S."/>
        </authorList>
    </citation>
    <scope>NUCLEOTIDE SEQUENCE</scope>
    <source>
        <strain evidence="3">LSR1</strain>
        <tissue evidence="3">Whole body</tissue>
    </source>
</reference>
<feature type="chain" id="PRO_5036280091" evidence="2">
    <location>
        <begin position="24"/>
        <end position="315"/>
    </location>
</feature>
<dbReference type="KEGG" id="api:100302461"/>
<feature type="region of interest" description="Disordered" evidence="1">
    <location>
        <begin position="140"/>
        <end position="166"/>
    </location>
</feature>
<evidence type="ECO:0000313" key="4">
    <source>
        <dbReference type="EnsemblMetazoa" id="NP_001156672.1"/>
    </source>
</evidence>
<evidence type="ECO:0000313" key="5">
    <source>
        <dbReference type="Proteomes" id="UP000007819"/>
    </source>
</evidence>
<feature type="region of interest" description="Disordered" evidence="1">
    <location>
        <begin position="293"/>
        <end position="315"/>
    </location>
</feature>
<feature type="compositionally biased region" description="Basic and acidic residues" evidence="1">
    <location>
        <begin position="298"/>
        <end position="315"/>
    </location>
</feature>
<evidence type="ECO:0000256" key="1">
    <source>
        <dbReference type="SAM" id="MobiDB-lite"/>
    </source>
</evidence>